<dbReference type="AlphaFoldDB" id="A0A1G8ME30"/>
<evidence type="ECO:0000256" key="4">
    <source>
        <dbReference type="ARBA" id="ARBA00022837"/>
    </source>
</evidence>
<gene>
    <name evidence="8" type="ORF">SAMN05421804_103365</name>
</gene>
<dbReference type="InterPro" id="IPR013783">
    <property type="entry name" value="Ig-like_fold"/>
</dbReference>
<protein>
    <submittedName>
        <fullName evidence="8">Pullulanase</fullName>
    </submittedName>
</protein>
<dbReference type="CDD" id="cd02860">
    <property type="entry name" value="E_set_Pullulanase"/>
    <property type="match status" value="1"/>
</dbReference>
<feature type="domain" description="Pullulanase carbohydrate-binding module 41" evidence="7">
    <location>
        <begin position="11"/>
        <end position="75"/>
    </location>
</feature>
<evidence type="ECO:0000256" key="3">
    <source>
        <dbReference type="ARBA" id="ARBA00022801"/>
    </source>
</evidence>
<evidence type="ECO:0000313" key="9">
    <source>
        <dbReference type="Proteomes" id="UP000183255"/>
    </source>
</evidence>
<dbReference type="Gene3D" id="2.60.40.1110">
    <property type="match status" value="2"/>
</dbReference>
<name>A0A1G8ME30_9CLOT</name>
<evidence type="ECO:0000313" key="8">
    <source>
        <dbReference type="EMBL" id="SDI66135.1"/>
    </source>
</evidence>
<keyword evidence="5" id="KW-0326">Glycosidase</keyword>
<keyword evidence="3" id="KW-0378">Hydrolase</keyword>
<organism evidence="8 9">
    <name type="scientific">Proteiniclasticum ruminis</name>
    <dbReference type="NCBI Taxonomy" id="398199"/>
    <lineage>
        <taxon>Bacteria</taxon>
        <taxon>Bacillati</taxon>
        <taxon>Bacillota</taxon>
        <taxon>Clostridia</taxon>
        <taxon>Eubacteriales</taxon>
        <taxon>Clostridiaceae</taxon>
        <taxon>Proteiniclasticum</taxon>
    </lineage>
</organism>
<comment type="similarity">
    <text evidence="1">Belongs to the glycosyl hydrolase 13 family.</text>
</comment>
<evidence type="ECO:0000256" key="1">
    <source>
        <dbReference type="ARBA" id="ARBA00008061"/>
    </source>
</evidence>
<dbReference type="Pfam" id="PF02922">
    <property type="entry name" value="CBM_48"/>
    <property type="match status" value="1"/>
</dbReference>
<dbReference type="GO" id="GO:0005975">
    <property type="term" value="P:carbohydrate metabolic process"/>
    <property type="evidence" value="ECO:0007669"/>
    <property type="project" value="InterPro"/>
</dbReference>
<evidence type="ECO:0000256" key="5">
    <source>
        <dbReference type="ARBA" id="ARBA00023295"/>
    </source>
</evidence>
<keyword evidence="4" id="KW-0106">Calcium</keyword>
<dbReference type="PANTHER" id="PTHR43002">
    <property type="entry name" value="GLYCOGEN DEBRANCHING ENZYME"/>
    <property type="match status" value="1"/>
</dbReference>
<dbReference type="SUPFAM" id="SSF81296">
    <property type="entry name" value="E set domains"/>
    <property type="match status" value="1"/>
</dbReference>
<accession>A0A1G8ME30</accession>
<dbReference type="InterPro" id="IPR005323">
    <property type="entry name" value="CBM41_pullulanase"/>
</dbReference>
<dbReference type="Proteomes" id="UP000183255">
    <property type="component" value="Unassembled WGS sequence"/>
</dbReference>
<proteinExistence type="inferred from homology"/>
<dbReference type="EMBL" id="FNDZ01000003">
    <property type="protein sequence ID" value="SDI66135.1"/>
    <property type="molecule type" value="Genomic_DNA"/>
</dbReference>
<sequence length="406" mass="45298">MAVGPRGTGEQLDFTEEDEFGKILEVTKSSDSGSFGFILRKGNWEEKDVDKDWFIEVSGNEAEIWLVEGEETIYTEEPGVETDTPKLPGELTLKVHYRRFDENYDGWNLWIWPQGGEGAAYEFTASDEYGAVAEIPVVPGDAEELGLIVRKGEWEAKDVDVDRFIQLSKTKDGVLDLYLLEKDATLYYALEEVDLSPKILKAELATVNKIKVNLSVPMTLLHDRKEGLRILSGEEGMEIEAIYFSEGGRPETTSSFEILLKEPLELGKSYLVAKEGYGEKEILMSGVFSTSAFEKTYHYDGELGALYEKEGTTFRLWAPKASKVLLNLFQKGDTVEAFDQVEMEKKAQGVFETVISGDMHGVYYTYSVENLGLAQEAVDPYAKSVGVNGHRSCPNRSGRVSGDSEA</sequence>
<dbReference type="Pfam" id="PF03714">
    <property type="entry name" value="PUD"/>
    <property type="match status" value="2"/>
</dbReference>
<feature type="domain" description="Glycoside hydrolase family 13 N-terminal" evidence="6">
    <location>
        <begin position="302"/>
        <end position="382"/>
    </location>
</feature>
<evidence type="ECO:0000256" key="2">
    <source>
        <dbReference type="ARBA" id="ARBA00022729"/>
    </source>
</evidence>
<dbReference type="GO" id="GO:0004553">
    <property type="term" value="F:hydrolase activity, hydrolyzing O-glycosyl compounds"/>
    <property type="evidence" value="ECO:0007669"/>
    <property type="project" value="InterPro"/>
</dbReference>
<dbReference type="SUPFAM" id="SSF49452">
    <property type="entry name" value="Starch-binding domain-like"/>
    <property type="match status" value="2"/>
</dbReference>
<dbReference type="InterPro" id="IPR004193">
    <property type="entry name" value="Glyco_hydro_13_N"/>
</dbReference>
<dbReference type="CDD" id="cd10315">
    <property type="entry name" value="CBM41_pullulanase"/>
    <property type="match status" value="2"/>
</dbReference>
<feature type="domain" description="Pullulanase carbohydrate-binding module 41" evidence="7">
    <location>
        <begin position="92"/>
        <end position="188"/>
    </location>
</feature>
<dbReference type="InterPro" id="IPR014756">
    <property type="entry name" value="Ig_E-set"/>
</dbReference>
<dbReference type="GO" id="GO:0030246">
    <property type="term" value="F:carbohydrate binding"/>
    <property type="evidence" value="ECO:0007669"/>
    <property type="project" value="InterPro"/>
</dbReference>
<evidence type="ECO:0000259" key="7">
    <source>
        <dbReference type="Pfam" id="PF03714"/>
    </source>
</evidence>
<dbReference type="InterPro" id="IPR013784">
    <property type="entry name" value="Carb-bd-like_fold"/>
</dbReference>
<reference evidence="8 9" key="1">
    <citation type="submission" date="2016-10" db="EMBL/GenBank/DDBJ databases">
        <authorList>
            <person name="de Groot N.N."/>
        </authorList>
    </citation>
    <scope>NUCLEOTIDE SEQUENCE [LARGE SCALE GENOMIC DNA]</scope>
    <source>
        <strain evidence="8 9">CGMCC 1.5058</strain>
    </source>
</reference>
<evidence type="ECO:0000259" key="6">
    <source>
        <dbReference type="Pfam" id="PF02922"/>
    </source>
</evidence>
<dbReference type="Gene3D" id="2.60.40.10">
    <property type="entry name" value="Immunoglobulins"/>
    <property type="match status" value="1"/>
</dbReference>
<keyword evidence="2" id="KW-0732">Signal</keyword>